<dbReference type="AlphaFoldDB" id="A0A7X1E488"/>
<evidence type="ECO:0008006" key="4">
    <source>
        <dbReference type="Google" id="ProtNLM"/>
    </source>
</evidence>
<feature type="transmembrane region" description="Helical" evidence="1">
    <location>
        <begin position="12"/>
        <end position="41"/>
    </location>
</feature>
<feature type="transmembrane region" description="Helical" evidence="1">
    <location>
        <begin position="61"/>
        <end position="83"/>
    </location>
</feature>
<keyword evidence="1" id="KW-1133">Transmembrane helix</keyword>
<dbReference type="Proteomes" id="UP000525652">
    <property type="component" value="Unassembled WGS sequence"/>
</dbReference>
<gene>
    <name evidence="2" type="ORF">H5P30_08825</name>
</gene>
<keyword evidence="1" id="KW-0472">Membrane</keyword>
<organism evidence="2 3">
    <name type="scientific">Puniceicoccus vermicola</name>
    <dbReference type="NCBI Taxonomy" id="388746"/>
    <lineage>
        <taxon>Bacteria</taxon>
        <taxon>Pseudomonadati</taxon>
        <taxon>Verrucomicrobiota</taxon>
        <taxon>Opitutia</taxon>
        <taxon>Puniceicoccales</taxon>
        <taxon>Puniceicoccaceae</taxon>
        <taxon>Puniceicoccus</taxon>
    </lineage>
</organism>
<reference evidence="2 3" key="1">
    <citation type="submission" date="2020-07" db="EMBL/GenBank/DDBJ databases">
        <authorList>
            <person name="Feng X."/>
        </authorList>
    </citation>
    <scope>NUCLEOTIDE SEQUENCE [LARGE SCALE GENOMIC DNA]</scope>
    <source>
        <strain evidence="2 3">JCM14086</strain>
    </source>
</reference>
<keyword evidence="1" id="KW-0812">Transmembrane</keyword>
<accession>A0A7X1E488</accession>
<evidence type="ECO:0000313" key="2">
    <source>
        <dbReference type="EMBL" id="MBC2601881.1"/>
    </source>
</evidence>
<keyword evidence="3" id="KW-1185">Reference proteome</keyword>
<evidence type="ECO:0000313" key="3">
    <source>
        <dbReference type="Proteomes" id="UP000525652"/>
    </source>
</evidence>
<feature type="transmembrane region" description="Helical" evidence="1">
    <location>
        <begin position="95"/>
        <end position="122"/>
    </location>
</feature>
<dbReference type="RefSeq" id="WP_185692585.1">
    <property type="nucleotide sequence ID" value="NZ_JACHVA010000079.1"/>
</dbReference>
<evidence type="ECO:0000256" key="1">
    <source>
        <dbReference type="SAM" id="Phobius"/>
    </source>
</evidence>
<proteinExistence type="predicted"/>
<sequence>MTNEDETHLNSLAVAHYVVGGFMVLFACIPLIHMTVGLVLILGGGEMVNSDGEMPPPFFGWLFFSAGLLFFLLGQAVAVSIILSGRYLKRRKNYLFSFVLACIACTSVPIGTVLGIFTIIVLSRESVKAIYESGRNLENQIQ</sequence>
<protein>
    <recommendedName>
        <fullName evidence="4">DUF4064 domain-containing protein</fullName>
    </recommendedName>
</protein>
<name>A0A7X1E488_9BACT</name>
<dbReference type="EMBL" id="JACHVA010000079">
    <property type="protein sequence ID" value="MBC2601881.1"/>
    <property type="molecule type" value="Genomic_DNA"/>
</dbReference>
<comment type="caution">
    <text evidence="2">The sequence shown here is derived from an EMBL/GenBank/DDBJ whole genome shotgun (WGS) entry which is preliminary data.</text>
</comment>